<feature type="chain" id="PRO_5020023895" description="peptidylprolyl isomerase" evidence="7">
    <location>
        <begin position="27"/>
        <end position="229"/>
    </location>
</feature>
<keyword evidence="3 5" id="KW-0697">Rotamase</keyword>
<dbReference type="Proteomes" id="UP000355283">
    <property type="component" value="Unassembled WGS sequence"/>
</dbReference>
<dbReference type="InterPro" id="IPR046357">
    <property type="entry name" value="PPIase_dom_sf"/>
</dbReference>
<dbReference type="AlphaFoldDB" id="A0A4D9DBU3"/>
<keyword evidence="7" id="KW-0732">Signal</keyword>
<dbReference type="InterPro" id="IPR001179">
    <property type="entry name" value="PPIase_FKBP_dom"/>
</dbReference>
<comment type="caution">
    <text evidence="9">The sequence shown here is derived from an EMBL/GenBank/DDBJ whole genome shotgun (WGS) entry which is preliminary data.</text>
</comment>
<dbReference type="OrthoDB" id="77911at2759"/>
<dbReference type="PROSITE" id="PS50059">
    <property type="entry name" value="FKBP_PPIASE"/>
    <property type="match status" value="1"/>
</dbReference>
<proteinExistence type="predicted"/>
<dbReference type="PANTHER" id="PTHR43811:SF17">
    <property type="entry name" value="PEPTIDYL-PROLYL CIS-TRANS ISOMERASE FKBP16-3, CHLOROPLASTIC"/>
    <property type="match status" value="1"/>
</dbReference>
<evidence type="ECO:0000259" key="8">
    <source>
        <dbReference type="PROSITE" id="PS50059"/>
    </source>
</evidence>
<feature type="region of interest" description="Disordered" evidence="6">
    <location>
        <begin position="209"/>
        <end position="229"/>
    </location>
</feature>
<dbReference type="GO" id="GO:0003755">
    <property type="term" value="F:peptidyl-prolyl cis-trans isomerase activity"/>
    <property type="evidence" value="ECO:0007669"/>
    <property type="project" value="UniProtKB-KW"/>
</dbReference>
<keyword evidence="10" id="KW-1185">Reference proteome</keyword>
<reference evidence="9 10" key="1">
    <citation type="submission" date="2019-01" db="EMBL/GenBank/DDBJ databases">
        <title>Nuclear Genome Assembly of the Microalgal Biofuel strain Nannochloropsis salina CCMP1776.</title>
        <authorList>
            <person name="Hovde B."/>
        </authorList>
    </citation>
    <scope>NUCLEOTIDE SEQUENCE [LARGE SCALE GENOMIC DNA]</scope>
    <source>
        <strain evidence="9 10">CCMP1776</strain>
    </source>
</reference>
<evidence type="ECO:0000256" key="3">
    <source>
        <dbReference type="ARBA" id="ARBA00023110"/>
    </source>
</evidence>
<dbReference type="EMBL" id="SDOX01000005">
    <property type="protein sequence ID" value="TFJ87533.1"/>
    <property type="molecule type" value="Genomic_DNA"/>
</dbReference>
<evidence type="ECO:0000256" key="2">
    <source>
        <dbReference type="ARBA" id="ARBA00013194"/>
    </source>
</evidence>
<organism evidence="9 10">
    <name type="scientific">Nannochloropsis salina CCMP1776</name>
    <dbReference type="NCBI Taxonomy" id="1027361"/>
    <lineage>
        <taxon>Eukaryota</taxon>
        <taxon>Sar</taxon>
        <taxon>Stramenopiles</taxon>
        <taxon>Ochrophyta</taxon>
        <taxon>Eustigmatophyceae</taxon>
        <taxon>Eustigmatales</taxon>
        <taxon>Monodopsidaceae</taxon>
        <taxon>Microchloropsis</taxon>
        <taxon>Microchloropsis salina</taxon>
    </lineage>
</organism>
<comment type="catalytic activity">
    <reaction evidence="1 5">
        <text>[protein]-peptidylproline (omega=180) = [protein]-peptidylproline (omega=0)</text>
        <dbReference type="Rhea" id="RHEA:16237"/>
        <dbReference type="Rhea" id="RHEA-COMP:10747"/>
        <dbReference type="Rhea" id="RHEA-COMP:10748"/>
        <dbReference type="ChEBI" id="CHEBI:83833"/>
        <dbReference type="ChEBI" id="CHEBI:83834"/>
        <dbReference type="EC" id="5.2.1.8"/>
    </reaction>
</comment>
<evidence type="ECO:0000256" key="5">
    <source>
        <dbReference type="PROSITE-ProRule" id="PRU00277"/>
    </source>
</evidence>
<evidence type="ECO:0000313" key="9">
    <source>
        <dbReference type="EMBL" id="TFJ87533.1"/>
    </source>
</evidence>
<dbReference type="SUPFAM" id="SSF54534">
    <property type="entry name" value="FKBP-like"/>
    <property type="match status" value="1"/>
</dbReference>
<evidence type="ECO:0000256" key="1">
    <source>
        <dbReference type="ARBA" id="ARBA00000971"/>
    </source>
</evidence>
<feature type="domain" description="PPIase FKBP-type" evidence="8">
    <location>
        <begin position="107"/>
        <end position="199"/>
    </location>
</feature>
<gene>
    <name evidence="9" type="ORF">NSK_000884</name>
</gene>
<protein>
    <recommendedName>
        <fullName evidence="2 5">peptidylprolyl isomerase</fullName>
        <ecNumber evidence="2 5">5.2.1.8</ecNumber>
    </recommendedName>
</protein>
<dbReference type="Gene3D" id="3.10.50.40">
    <property type="match status" value="1"/>
</dbReference>
<evidence type="ECO:0000313" key="10">
    <source>
        <dbReference type="Proteomes" id="UP000355283"/>
    </source>
</evidence>
<evidence type="ECO:0000256" key="4">
    <source>
        <dbReference type="ARBA" id="ARBA00023235"/>
    </source>
</evidence>
<keyword evidence="4 5" id="KW-0413">Isomerase</keyword>
<accession>A0A4D9DBU3</accession>
<dbReference type="Pfam" id="PF00254">
    <property type="entry name" value="FKBP_C"/>
    <property type="match status" value="1"/>
</dbReference>
<dbReference type="PANTHER" id="PTHR43811">
    <property type="entry name" value="FKBP-TYPE PEPTIDYL-PROLYL CIS-TRANS ISOMERASE FKPA"/>
    <property type="match status" value="1"/>
</dbReference>
<name>A0A4D9DBU3_9STRA</name>
<dbReference type="EC" id="5.2.1.8" evidence="2 5"/>
<evidence type="ECO:0000256" key="6">
    <source>
        <dbReference type="SAM" id="MobiDB-lite"/>
    </source>
</evidence>
<feature type="signal peptide" evidence="7">
    <location>
        <begin position="1"/>
        <end position="26"/>
    </location>
</feature>
<sequence length="229" mass="24416">MKVMISGWALLFLPCASSFLAPSTLAITNKKDATVLNEKSSPTVLEAEGGMSRRDALFKTAGLLSLGLAMGSSRGLISLPRAGAETLPGGITYDVLEKGNGPIPQVGELAAIRFTGAYKDNVFDDLYKTKEPLYFRVGGNTLLKGIEEAVKVMKVGDRWKLTIPGELAFGAKGRSASPGKPRIPPMAPVEYDLTLVALPGRETEVIDLDSFDENAPASDDSDPNKGLRF</sequence>
<evidence type="ECO:0000256" key="7">
    <source>
        <dbReference type="SAM" id="SignalP"/>
    </source>
</evidence>